<reference evidence="9 10" key="1">
    <citation type="submission" date="2020-01" db="EMBL/GenBank/DDBJ databases">
        <title>Complete genome sequence of Mycoplasma felis strain Myco-2.</title>
        <authorList>
            <person name="Kinoshita Y."/>
            <person name="Niwa H."/>
            <person name="Uchida-Fujii E."/>
            <person name="Nukada T."/>
        </authorList>
    </citation>
    <scope>NUCLEOTIDE SEQUENCE [LARGE SCALE GENOMIC DNA]</scope>
    <source>
        <strain evidence="9 10">Myco-2</strain>
    </source>
</reference>
<evidence type="ECO:0000256" key="5">
    <source>
        <dbReference type="ARBA" id="ARBA00023172"/>
    </source>
</evidence>
<organism evidence="9 10">
    <name type="scientific">Mycoplasmopsis felis</name>
    <dbReference type="NCBI Taxonomy" id="33923"/>
    <lineage>
        <taxon>Bacteria</taxon>
        <taxon>Bacillati</taxon>
        <taxon>Mycoplasmatota</taxon>
        <taxon>Mycoplasmoidales</taxon>
        <taxon>Metamycoplasmataceae</taxon>
        <taxon>Mycoplasmopsis</taxon>
    </lineage>
</organism>
<keyword evidence="3 7" id="KW-0863">Zinc-finger</keyword>
<protein>
    <recommendedName>
        <fullName evidence="7">Recombination protein RecR</fullName>
    </recommendedName>
</protein>
<comment type="caution">
    <text evidence="7">Lacks conserved residue(s) required for the propagation of feature annotation.</text>
</comment>
<dbReference type="GO" id="GO:0006310">
    <property type="term" value="P:DNA recombination"/>
    <property type="evidence" value="ECO:0007669"/>
    <property type="project" value="UniProtKB-UniRule"/>
</dbReference>
<evidence type="ECO:0000313" key="9">
    <source>
        <dbReference type="EMBL" id="BBU47881.1"/>
    </source>
</evidence>
<dbReference type="Proteomes" id="UP000464317">
    <property type="component" value="Chromosome"/>
</dbReference>
<keyword evidence="4 7" id="KW-0862">Zinc</keyword>
<dbReference type="EMBL" id="AP022325">
    <property type="protein sequence ID" value="BBU47881.1"/>
    <property type="molecule type" value="Genomic_DNA"/>
</dbReference>
<evidence type="ECO:0000256" key="4">
    <source>
        <dbReference type="ARBA" id="ARBA00022833"/>
    </source>
</evidence>
<dbReference type="PANTHER" id="PTHR30446:SF0">
    <property type="entry name" value="RECOMBINATION PROTEIN RECR"/>
    <property type="match status" value="1"/>
</dbReference>
<feature type="domain" description="Toprim" evidence="8">
    <location>
        <begin position="80"/>
        <end position="173"/>
    </location>
</feature>
<keyword evidence="5 7" id="KW-0233">DNA recombination</keyword>
<dbReference type="PANTHER" id="PTHR30446">
    <property type="entry name" value="RECOMBINATION PROTEIN RECR"/>
    <property type="match status" value="1"/>
</dbReference>
<evidence type="ECO:0000256" key="6">
    <source>
        <dbReference type="ARBA" id="ARBA00023204"/>
    </source>
</evidence>
<dbReference type="GeneID" id="89496812"/>
<comment type="function">
    <text evidence="7">May play a role in DNA repair. It seems to be involved in an RecBC-independent recombinational process of DNA repair. It may act with RecF and RecO.</text>
</comment>
<dbReference type="RefSeq" id="WP_161553293.1">
    <property type="nucleotide sequence ID" value="NZ_AP022325.1"/>
</dbReference>
<dbReference type="InterPro" id="IPR006171">
    <property type="entry name" value="TOPRIM_dom"/>
</dbReference>
<keyword evidence="1 7" id="KW-0479">Metal-binding</keyword>
<sequence length="196" mass="22777">MFKSQEITELLLKISKIPGFSKKSAEKFMYWVFEKDSLTLNLLFNEIQRIKEETKFCTKCSFFLDKNNNCEICNDKSRKNVLLVLENLTILNKIEKSNIFNGKYFIFEKKIKSNTDYQNNLDYINDFVKYSKEFDEVILGISPTLEGEILNNILKDILKTNSIKVSHLAIGVPLGASVDYIDETTLKMSIKNRQTD</sequence>
<dbReference type="HAMAP" id="MF_00017">
    <property type="entry name" value="RecR"/>
    <property type="match status" value="1"/>
</dbReference>
<evidence type="ECO:0000313" key="10">
    <source>
        <dbReference type="Proteomes" id="UP000464317"/>
    </source>
</evidence>
<dbReference type="PROSITE" id="PS50880">
    <property type="entry name" value="TOPRIM"/>
    <property type="match status" value="1"/>
</dbReference>
<evidence type="ECO:0000256" key="2">
    <source>
        <dbReference type="ARBA" id="ARBA00022763"/>
    </source>
</evidence>
<gene>
    <name evidence="7 9" type="primary">recR</name>
    <name evidence="9" type="ORF">JPM2_5740</name>
</gene>
<evidence type="ECO:0000256" key="3">
    <source>
        <dbReference type="ARBA" id="ARBA00022771"/>
    </source>
</evidence>
<dbReference type="InterPro" id="IPR000093">
    <property type="entry name" value="DNA_Rcmb_RecR"/>
</dbReference>
<dbReference type="InterPro" id="IPR023627">
    <property type="entry name" value="Rcmb_RecR"/>
</dbReference>
<keyword evidence="2 7" id="KW-0227">DNA damage</keyword>
<keyword evidence="6 7" id="KW-0234">DNA repair</keyword>
<proteinExistence type="inferred from homology"/>
<dbReference type="SUPFAM" id="SSF111304">
    <property type="entry name" value="Recombination protein RecR"/>
    <property type="match status" value="1"/>
</dbReference>
<comment type="similarity">
    <text evidence="7">Belongs to the RecR family.</text>
</comment>
<evidence type="ECO:0000256" key="1">
    <source>
        <dbReference type="ARBA" id="ARBA00022723"/>
    </source>
</evidence>
<evidence type="ECO:0000256" key="7">
    <source>
        <dbReference type="HAMAP-Rule" id="MF_00017"/>
    </source>
</evidence>
<dbReference type="Gene3D" id="3.40.1360.10">
    <property type="match status" value="1"/>
</dbReference>
<dbReference type="AlphaFoldDB" id="A0A809RV56"/>
<keyword evidence="10" id="KW-1185">Reference proteome</keyword>
<name>A0A809RV56_9BACT</name>
<dbReference type="Pfam" id="PF21175">
    <property type="entry name" value="RecR_C"/>
    <property type="match status" value="1"/>
</dbReference>
<accession>A0A809RV56</accession>
<dbReference type="GO" id="GO:0008270">
    <property type="term" value="F:zinc ion binding"/>
    <property type="evidence" value="ECO:0007669"/>
    <property type="project" value="UniProtKB-KW"/>
</dbReference>
<evidence type="ECO:0000259" key="8">
    <source>
        <dbReference type="PROSITE" id="PS50880"/>
    </source>
</evidence>
<dbReference type="KEGG" id="mfel:JPM2_5740"/>
<dbReference type="GO" id="GO:0006281">
    <property type="term" value="P:DNA repair"/>
    <property type="evidence" value="ECO:0007669"/>
    <property type="project" value="UniProtKB-UniRule"/>
</dbReference>
<dbReference type="GO" id="GO:0003677">
    <property type="term" value="F:DNA binding"/>
    <property type="evidence" value="ECO:0007669"/>
    <property type="project" value="UniProtKB-UniRule"/>
</dbReference>